<reference evidence="1 2" key="1">
    <citation type="journal article" date="2017" name="Genome Biol. Evol.">
        <title>Phytophthora megakarya and P. palmivora, closely related causal agents of cacao black pod rot, underwent increases in genome sizes and gene numbers by different mechanisms.</title>
        <authorList>
            <person name="Ali S.S."/>
            <person name="Shao J."/>
            <person name="Lary D.J."/>
            <person name="Kronmiller B."/>
            <person name="Shen D."/>
            <person name="Strem M.D."/>
            <person name="Amoako-Attah I."/>
            <person name="Akrofi A.Y."/>
            <person name="Begoude B.A."/>
            <person name="Ten Hoopen G.M."/>
            <person name="Coulibaly K."/>
            <person name="Kebe B.I."/>
            <person name="Melnick R.L."/>
            <person name="Guiltinan M.J."/>
            <person name="Tyler B.M."/>
            <person name="Meinhardt L.W."/>
            <person name="Bailey B.A."/>
        </authorList>
    </citation>
    <scope>NUCLEOTIDE SEQUENCE [LARGE SCALE GENOMIC DNA]</scope>
    <source>
        <strain evidence="2">sbr112.9</strain>
    </source>
</reference>
<gene>
    <name evidence="1" type="ORF">PHPALM_10550</name>
</gene>
<evidence type="ECO:0000313" key="1">
    <source>
        <dbReference type="EMBL" id="POM72698.1"/>
    </source>
</evidence>
<dbReference type="SUPFAM" id="SSF53098">
    <property type="entry name" value="Ribonuclease H-like"/>
    <property type="match status" value="1"/>
</dbReference>
<comment type="caution">
    <text evidence="1">The sequence shown here is derived from an EMBL/GenBank/DDBJ whole genome shotgun (WGS) entry which is preliminary data.</text>
</comment>
<organism evidence="1 2">
    <name type="scientific">Phytophthora palmivora</name>
    <dbReference type="NCBI Taxonomy" id="4796"/>
    <lineage>
        <taxon>Eukaryota</taxon>
        <taxon>Sar</taxon>
        <taxon>Stramenopiles</taxon>
        <taxon>Oomycota</taxon>
        <taxon>Peronosporomycetes</taxon>
        <taxon>Peronosporales</taxon>
        <taxon>Peronosporaceae</taxon>
        <taxon>Phytophthora</taxon>
    </lineage>
</organism>
<dbReference type="AlphaFoldDB" id="A0A2P4Y4F5"/>
<proteinExistence type="predicted"/>
<name>A0A2P4Y4F5_9STRA</name>
<dbReference type="EMBL" id="NCKW01005554">
    <property type="protein sequence ID" value="POM72698.1"/>
    <property type="molecule type" value="Genomic_DNA"/>
</dbReference>
<evidence type="ECO:0000313" key="2">
    <source>
        <dbReference type="Proteomes" id="UP000237271"/>
    </source>
</evidence>
<protein>
    <submittedName>
        <fullName evidence="1">Uncharacterized protein</fullName>
    </submittedName>
</protein>
<dbReference type="InterPro" id="IPR012337">
    <property type="entry name" value="RNaseH-like_sf"/>
</dbReference>
<sequence length="413" mass="46442">MVNFGRAHNMVTAAAFHEMLVGITGNPNVTAPSSKTYNDILDNHFENCTEDAADMFIEEFKELDETPFMTVEHDLWTNSAKNSIVGVSGSYINHQWRPTDCAMHALNLCIGYGIGLKENVHNEYKKDPKSEAYVKTRAVVTRGGDFPEGGAVIRKLRALNIFFASSKSMERITHLKEVQTFHKLPQLAALVDIDGRVASTIKLFQRSIINFSEFQAFSHSTNMAKDEKHVFNRINDTEWALVIPMEAVMQCVAELALVEAQSPTMLSSTMYLLLRVAPARMNSYKFSAYRLNCARDTDTNEKNFPRPSVPMDMALLLDSRAKSSANPFLRVPDTSEAATDKILEGVKALMRVEHRVFFKGLYARDKENASNAPYEESSADAVVNAKADAMLDQWFNLRVEWAEVAKRQYSAKD</sequence>
<feature type="non-terminal residue" evidence="1">
    <location>
        <position position="413"/>
    </location>
</feature>
<accession>A0A2P4Y4F5</accession>
<dbReference type="OrthoDB" id="127680at2759"/>
<keyword evidence="2" id="KW-1185">Reference proteome</keyword>
<dbReference type="Proteomes" id="UP000237271">
    <property type="component" value="Unassembled WGS sequence"/>
</dbReference>